<feature type="compositionally biased region" description="Basic and acidic residues" evidence="1">
    <location>
        <begin position="306"/>
        <end position="326"/>
    </location>
</feature>
<organism evidence="2 3">
    <name type="scientific">Microbacterium helvum</name>
    <dbReference type="NCBI Taxonomy" id="2773713"/>
    <lineage>
        <taxon>Bacteria</taxon>
        <taxon>Bacillati</taxon>
        <taxon>Actinomycetota</taxon>
        <taxon>Actinomycetes</taxon>
        <taxon>Micrococcales</taxon>
        <taxon>Microbacteriaceae</taxon>
        <taxon>Microbacterium</taxon>
    </lineage>
</organism>
<dbReference type="EMBL" id="JACXZS010000004">
    <property type="protein sequence ID" value="MBD3941684.1"/>
    <property type="molecule type" value="Genomic_DNA"/>
</dbReference>
<evidence type="ECO:0000256" key="1">
    <source>
        <dbReference type="SAM" id="MobiDB-lite"/>
    </source>
</evidence>
<accession>A0ABR8NND8</accession>
<dbReference type="RefSeq" id="WP_191171297.1">
    <property type="nucleotide sequence ID" value="NZ_JACXZS010000004.1"/>
</dbReference>
<protein>
    <recommendedName>
        <fullName evidence="4">HNH endonuclease</fullName>
    </recommendedName>
</protein>
<keyword evidence="3" id="KW-1185">Reference proteome</keyword>
<evidence type="ECO:0000313" key="2">
    <source>
        <dbReference type="EMBL" id="MBD3941684.1"/>
    </source>
</evidence>
<gene>
    <name evidence="2" type="ORF">IF188_08255</name>
</gene>
<comment type="caution">
    <text evidence="2">The sequence shown here is derived from an EMBL/GenBank/DDBJ whole genome shotgun (WGS) entry which is preliminary data.</text>
</comment>
<evidence type="ECO:0008006" key="4">
    <source>
        <dbReference type="Google" id="ProtNLM"/>
    </source>
</evidence>
<feature type="region of interest" description="Disordered" evidence="1">
    <location>
        <begin position="306"/>
        <end position="334"/>
    </location>
</feature>
<evidence type="ECO:0000313" key="3">
    <source>
        <dbReference type="Proteomes" id="UP000598426"/>
    </source>
</evidence>
<dbReference type="Proteomes" id="UP000598426">
    <property type="component" value="Unassembled WGS sequence"/>
</dbReference>
<sequence>MTTTTTTDKTSRLAAARAYIERVRAEREAAAEKRKRKLPAAICRVCGTNVPAGTGTRGDDPNRRPDAMKHAPQLAEIEKLGPLVDFWRRTCDDCTAADAAGELEARAVSTAVGFPVAISDALAVVGLMRRTNPVTGVVTGMFPTAEVSGRWSGRPWGHLTPEDRKSIRATLDDVVGDTLPKRHKSGACGLCGARAALVWWVGPSSLRWPGSDATVHICDTCAEVWNRRGGPDDGDDLRRVVVELATGYAVPFGLRAPEGVRPFAASAAADPEGLDEPWTFSVGIRDLQREIWTARPEVAPAAMREQAEAWHREEEAERAEASRAEAEAAQAAGW</sequence>
<proteinExistence type="predicted"/>
<reference evidence="2 3" key="1">
    <citation type="submission" date="2020-09" db="EMBL/GenBank/DDBJ databases">
        <title>Isolation and identification of active actinomycetes.</title>
        <authorList>
            <person name="Li X."/>
        </authorList>
    </citation>
    <scope>NUCLEOTIDE SEQUENCE [LARGE SCALE GENOMIC DNA]</scope>
    <source>
        <strain evidence="2 3">NEAU-LLC</strain>
    </source>
</reference>
<name>A0ABR8NND8_9MICO</name>